<dbReference type="SMART" id="SM01159">
    <property type="entry name" value="DUF1744"/>
    <property type="match status" value="1"/>
</dbReference>
<dbReference type="SUPFAM" id="SSF56672">
    <property type="entry name" value="DNA/RNA polymerases"/>
    <property type="match status" value="1"/>
</dbReference>
<evidence type="ECO:0000256" key="1">
    <source>
        <dbReference type="ARBA" id="ARBA00022679"/>
    </source>
</evidence>
<dbReference type="GO" id="GO:0045004">
    <property type="term" value="P:DNA replication proofreading"/>
    <property type="evidence" value="ECO:0007669"/>
    <property type="project" value="TreeGrafter"/>
</dbReference>
<keyword evidence="4 6" id="KW-0239">DNA-directed DNA polymerase</keyword>
<dbReference type="GO" id="GO:0051539">
    <property type="term" value="F:4 iron, 4 sulfur cluster binding"/>
    <property type="evidence" value="ECO:0007669"/>
    <property type="project" value="UniProtKB-KW"/>
</dbReference>
<evidence type="ECO:0000313" key="10">
    <source>
        <dbReference type="Proteomes" id="UP000016927"/>
    </source>
</evidence>
<evidence type="ECO:0000256" key="5">
    <source>
        <dbReference type="ARBA" id="ARBA00023125"/>
    </source>
</evidence>
<evidence type="ECO:0000256" key="3">
    <source>
        <dbReference type="ARBA" id="ARBA00022705"/>
    </source>
</evidence>
<evidence type="ECO:0000256" key="2">
    <source>
        <dbReference type="ARBA" id="ARBA00022695"/>
    </source>
</evidence>
<evidence type="ECO:0000256" key="4">
    <source>
        <dbReference type="ARBA" id="ARBA00022932"/>
    </source>
</evidence>
<dbReference type="InterPro" id="IPR029703">
    <property type="entry name" value="POL2"/>
</dbReference>
<dbReference type="Pfam" id="PF22912">
    <property type="entry name" value="zf-DPOE"/>
    <property type="match status" value="1"/>
</dbReference>
<comment type="function">
    <text evidence="6">DNA polymerase II participates in chromosomal DNA replication.</text>
</comment>
<dbReference type="GO" id="GO:0008270">
    <property type="term" value="F:zinc ion binding"/>
    <property type="evidence" value="ECO:0007669"/>
    <property type="project" value="UniProtKB-KW"/>
</dbReference>
<keyword evidence="3 6" id="KW-0235">DNA replication</keyword>
<keyword evidence="1 6" id="KW-0808">Transferase</keyword>
<dbReference type="InterPro" id="IPR055191">
    <property type="entry name" value="POL2_thumb"/>
</dbReference>
<keyword evidence="6" id="KW-0411">Iron-sulfur</keyword>
<keyword evidence="6" id="KW-0408">Iron</keyword>
<dbReference type="GO" id="GO:0006272">
    <property type="term" value="P:leading strand elongation"/>
    <property type="evidence" value="ECO:0007669"/>
    <property type="project" value="TreeGrafter"/>
</dbReference>
<dbReference type="EC" id="2.7.7.7" evidence="6"/>
<proteinExistence type="inferred from homology"/>
<evidence type="ECO:0000259" key="8">
    <source>
        <dbReference type="SMART" id="SM01159"/>
    </source>
</evidence>
<dbReference type="PANTHER" id="PTHR10670">
    <property type="entry name" value="DNA POLYMERASE EPSILON CATALYTIC SUBUNIT A"/>
    <property type="match status" value="1"/>
</dbReference>
<evidence type="ECO:0000313" key="9">
    <source>
        <dbReference type="EMBL" id="EOB12107.1"/>
    </source>
</evidence>
<keyword evidence="6" id="KW-0004">4Fe-4S</keyword>
<dbReference type="OMA" id="VRKFRDQ"/>
<keyword evidence="6" id="KW-0539">Nucleus</keyword>
<keyword evidence="2 6" id="KW-0548">Nucleotidyltransferase</keyword>
<dbReference type="VEuPathDB" id="MicrosporidiaDB:NBO_549g0007"/>
<dbReference type="Gene3D" id="1.10.132.60">
    <property type="entry name" value="DNA polymerase family B, C-terminal domain"/>
    <property type="match status" value="1"/>
</dbReference>
<dbReference type="GO" id="GO:0003887">
    <property type="term" value="F:DNA-directed DNA polymerase activity"/>
    <property type="evidence" value="ECO:0007669"/>
    <property type="project" value="UniProtKB-KW"/>
</dbReference>
<dbReference type="GO" id="GO:0003677">
    <property type="term" value="F:DNA binding"/>
    <property type="evidence" value="ECO:0007669"/>
    <property type="project" value="UniProtKB-KW"/>
</dbReference>
<dbReference type="Pfam" id="PF08490">
    <property type="entry name" value="DUF1744"/>
    <property type="match status" value="1"/>
</dbReference>
<dbReference type="Pfam" id="PF22634">
    <property type="entry name" value="POL2_thumb"/>
    <property type="match status" value="1"/>
</dbReference>
<name>R0KPJ3_NOSB1</name>
<dbReference type="InterPro" id="IPR043502">
    <property type="entry name" value="DNA/RNA_pol_sf"/>
</dbReference>
<dbReference type="InterPro" id="IPR054475">
    <property type="entry name" value="Znf-DPOE"/>
</dbReference>
<dbReference type="InterPro" id="IPR042087">
    <property type="entry name" value="DNA_pol_B_thumb"/>
</dbReference>
<dbReference type="HOGENOM" id="CLU_000556_1_1_1"/>
<dbReference type="GO" id="GO:0008310">
    <property type="term" value="F:single-stranded DNA 3'-5' DNA exonuclease activity"/>
    <property type="evidence" value="ECO:0007669"/>
    <property type="project" value="TreeGrafter"/>
</dbReference>
<evidence type="ECO:0000256" key="6">
    <source>
        <dbReference type="RuleBase" id="RU365029"/>
    </source>
</evidence>
<comment type="subcellular location">
    <subcellularLocation>
        <location evidence="6">Nucleus</location>
    </subcellularLocation>
</comment>
<comment type="similarity">
    <text evidence="6">Belongs to the DNA polymerase type-B family.</text>
</comment>
<dbReference type="GO" id="GO:0006297">
    <property type="term" value="P:nucleotide-excision repair, DNA gap filling"/>
    <property type="evidence" value="ECO:0007669"/>
    <property type="project" value="TreeGrafter"/>
</dbReference>
<protein>
    <recommendedName>
        <fullName evidence="6">DNA polymerase epsilon catalytic subunit</fullName>
        <ecNumber evidence="6">2.7.7.7</ecNumber>
    </recommendedName>
</protein>
<keyword evidence="6" id="KW-0479">Metal-binding</keyword>
<dbReference type="PANTHER" id="PTHR10670:SF0">
    <property type="entry name" value="DNA POLYMERASE EPSILON CATALYTIC SUBUNIT A"/>
    <property type="match status" value="1"/>
</dbReference>
<dbReference type="InterPro" id="IPR013697">
    <property type="entry name" value="DNA_pol_e_suA_C"/>
</dbReference>
<dbReference type="EMBL" id="KB909456">
    <property type="protein sequence ID" value="EOB12107.1"/>
    <property type="molecule type" value="Genomic_DNA"/>
</dbReference>
<keyword evidence="6" id="KW-0862">Zinc</keyword>
<comment type="catalytic activity">
    <reaction evidence="6">
        <text>DNA(n) + a 2'-deoxyribonucleoside 5'-triphosphate = DNA(n+1) + diphosphate</text>
        <dbReference type="Rhea" id="RHEA:22508"/>
        <dbReference type="Rhea" id="RHEA-COMP:17339"/>
        <dbReference type="Rhea" id="RHEA-COMP:17340"/>
        <dbReference type="ChEBI" id="CHEBI:33019"/>
        <dbReference type="ChEBI" id="CHEBI:61560"/>
        <dbReference type="ChEBI" id="CHEBI:173112"/>
        <dbReference type="EC" id="2.7.7.7"/>
    </reaction>
</comment>
<keyword evidence="5 6" id="KW-0238">DNA-binding</keyword>
<feature type="domain" description="DNA polymerase epsilon catalytic subunit A C-terminal" evidence="8">
    <location>
        <begin position="858"/>
        <end position="1226"/>
    </location>
</feature>
<sequence>MWVKRDSNFAKGNQGLKAITKRKLGYDPEDIDPEEMCGIALNDPDRMAKYSVSDAVATYFIATKFVINHIYTLCSLVPFSPYDAICSNPDTLCEALLIKEASIYNVLIPSKRVEPDLLMKEGYAIEKLTPVQFMPDHSRVGLFRSDFIQKFNINEFYVDKLIEKLDEILSDFKNEQEYEYLKSKIRKDLEDSKGKFHGNGALYKIDLGELCSSLISTNKLQPTSIVDNDTCIRCEYNNDANKCKLRFDWSFRTDFYPTTPKEVIEIKEKLVEYHPENPHDKEDNHKKNKYNEDSTRYEDMTDSERSKLLKSKIIEYSKKNYNSATIRKTETQTTTVCQREVPFFVNAIIQLQKKINHCESEQISALKNTLGLPKKAETEFDVSLSTYKSILEWFHEYITRNNSRWYSIESVGIVGNLCTKLQKTLKQNIDNIGLVLDVDTNYIWTLLPVKFPNIYKFESGQEISFIKSLLSYFIDNEFINNQYQEKIEGKYEIIPRNDIRLSLNGPYKGIFFPATLREDKCIKKRHIVLNNDNSIALMKGFEMVRNGEIKIVRQIQEAVISEYGSGHNIESCFTNLANVAYKYLNVIYSEGKDCDDNFILEMITDTKCLYREINPNDKPSIIVMAARRMGEVLGVDVIKQKVRVDYIISKYPANLNIPDRVIPTIIFNLESKNEFIKKWCLKDYTLKELIDWKYYKNSVERNVKRLIVLPAIEHGLQNPISEIKVTKESSKTGVNYKTLDYALKGANIVAEKVDNIQINSDIKSIKDKWKSYYEKLRYKRGIFKIEIDKTSNEVVAHSINSILFRNEIYKTIFLDVPKQYCLKNKIDLQKGYFPCSSREDYIPFIKIKNSEFITKRQNFDRLFQHIATKKVYEMNIDPLIVELSGTKEVAKDLNFLILTTFNYNNEIVYLFSRNNSFEVFSKFKNELCRDIDVMKWFVRNRKDVLFLNKKDPNLLKLNEMFKSYNTIFVEGTVLKTLSTFKELINKQQALHSCLTGKIRNLFDISVYSNVPLTNIGSINLLDVIFLRELRKSSTFCDLKGDLSLTSFKTEICHPAYIKKYTVMFECVGSLILSIVQYKKIITQAKTYSAVNRRDFFALYNLVNNVLSDYSNNKRGAESVLNMLSMWILKDSDIISRELRDVCDLIHQRFILNLVAKLTKLGIKIVFVSRNIFCIETDKEDLKGCTDFFDYLQEKITTYEGYEFLCLRKLHFFEKLLLFNPANYFYVKNSEIFGFSNTQVPSSFLNKLFNDEIKNTHFIYDLVTRCDEKASEVILNSLNLLKGFEHVISDCYRLLKRNEFEQSNKIFSEMLIYCRECKNENIMRERCIKCGVHCTREEINETVEKYFSFYLNLEQSDDSFCDKCNRINERVLYDVCKCGGTYKKTSYKQILVYLISLLTNEQSKKHSQKALKFYGLVKN</sequence>
<dbReference type="GO" id="GO:0008622">
    <property type="term" value="C:epsilon DNA polymerase complex"/>
    <property type="evidence" value="ECO:0007669"/>
    <property type="project" value="InterPro"/>
</dbReference>
<dbReference type="STRING" id="578461.R0KPJ3"/>
<accession>R0KPJ3</accession>
<dbReference type="OrthoDB" id="10060449at2759"/>
<keyword evidence="6" id="KW-0863">Zinc-finger</keyword>
<comment type="cofactor">
    <cofactor evidence="6">
        <name>[4Fe-4S] cluster</name>
        <dbReference type="ChEBI" id="CHEBI:49883"/>
    </cofactor>
</comment>
<dbReference type="GO" id="GO:0006287">
    <property type="term" value="P:base-excision repair, gap-filling"/>
    <property type="evidence" value="ECO:0007669"/>
    <property type="project" value="TreeGrafter"/>
</dbReference>
<reference evidence="9 10" key="1">
    <citation type="journal article" date="2013" name="BMC Genomics">
        <title>Comparative genomics of parasitic silkworm microsporidia reveal an association between genome expansion and host adaptation.</title>
        <authorList>
            <person name="Pan G."/>
            <person name="Xu J."/>
            <person name="Li T."/>
            <person name="Xia Q."/>
            <person name="Liu S.L."/>
            <person name="Zhang G."/>
            <person name="Li S."/>
            <person name="Li C."/>
            <person name="Liu H."/>
            <person name="Yang L."/>
            <person name="Liu T."/>
            <person name="Zhang X."/>
            <person name="Wu Z."/>
            <person name="Fan W."/>
            <person name="Dang X."/>
            <person name="Xiang H."/>
            <person name="Tao M."/>
            <person name="Li Y."/>
            <person name="Hu J."/>
            <person name="Li Z."/>
            <person name="Lin L."/>
            <person name="Luo J."/>
            <person name="Geng L."/>
            <person name="Wang L."/>
            <person name="Long M."/>
            <person name="Wan Y."/>
            <person name="He N."/>
            <person name="Zhang Z."/>
            <person name="Lu C."/>
            <person name="Keeling P.J."/>
            <person name="Wang J."/>
            <person name="Xiang Z."/>
            <person name="Zhou Z."/>
        </authorList>
    </citation>
    <scope>NUCLEOTIDE SEQUENCE [LARGE SCALE GENOMIC DNA]</scope>
    <source>
        <strain evidence="10">CQ1 / CVCC 102059</strain>
    </source>
</reference>
<evidence type="ECO:0000256" key="7">
    <source>
        <dbReference type="SAM" id="MobiDB-lite"/>
    </source>
</evidence>
<dbReference type="SUPFAM" id="SSF53098">
    <property type="entry name" value="Ribonuclease H-like"/>
    <property type="match status" value="1"/>
</dbReference>
<dbReference type="InterPro" id="IPR012337">
    <property type="entry name" value="RNaseH-like_sf"/>
</dbReference>
<organism evidence="9 10">
    <name type="scientific">Nosema bombycis (strain CQ1 / CVCC 102059)</name>
    <name type="common">Microsporidian parasite</name>
    <name type="synonym">Pebrine of silkworm</name>
    <dbReference type="NCBI Taxonomy" id="578461"/>
    <lineage>
        <taxon>Eukaryota</taxon>
        <taxon>Fungi</taxon>
        <taxon>Fungi incertae sedis</taxon>
        <taxon>Microsporidia</taxon>
        <taxon>Nosematidae</taxon>
        <taxon>Nosema</taxon>
    </lineage>
</organism>
<feature type="region of interest" description="Disordered" evidence="7">
    <location>
        <begin position="274"/>
        <end position="302"/>
    </location>
</feature>
<gene>
    <name evidence="9" type="primary">DPOE</name>
    <name evidence="9" type="ORF">NBO_549g0007</name>
</gene>
<dbReference type="Proteomes" id="UP000016927">
    <property type="component" value="Unassembled WGS sequence"/>
</dbReference>
<dbReference type="GO" id="GO:0000278">
    <property type="term" value="P:mitotic cell cycle"/>
    <property type="evidence" value="ECO:0007669"/>
    <property type="project" value="TreeGrafter"/>
</dbReference>
<keyword evidence="10" id="KW-1185">Reference proteome</keyword>